<keyword evidence="4 9" id="KW-0418">Kinase</keyword>
<dbReference type="InterPro" id="IPR000961">
    <property type="entry name" value="AGC-kinase_C"/>
</dbReference>
<feature type="compositionally biased region" description="Basic and acidic residues" evidence="6">
    <location>
        <begin position="10"/>
        <end position="22"/>
    </location>
</feature>
<keyword evidence="5" id="KW-0067">ATP-binding</keyword>
<evidence type="ECO:0000313" key="9">
    <source>
        <dbReference type="EMBL" id="CAH2311006.1"/>
    </source>
</evidence>
<dbReference type="GO" id="GO:0005524">
    <property type="term" value="F:ATP binding"/>
    <property type="evidence" value="ECO:0007669"/>
    <property type="project" value="UniProtKB-KW"/>
</dbReference>
<keyword evidence="10" id="KW-1185">Reference proteome</keyword>
<dbReference type="Gene3D" id="1.10.510.10">
    <property type="entry name" value="Transferase(Phosphotransferase) domain 1"/>
    <property type="match status" value="1"/>
</dbReference>
<keyword evidence="3" id="KW-0547">Nucleotide-binding</keyword>
<keyword evidence="1" id="KW-0723">Serine/threonine-protein kinase</keyword>
<dbReference type="InterPro" id="IPR000719">
    <property type="entry name" value="Prot_kinase_dom"/>
</dbReference>
<sequence>MTGKNRKRKREESLNEKNEDSKICQSGVEPECKEAICKIKKVEDSVENKKVEGRTHEPSAADAFFNRLTFHRLLGRGSFGKGMLASDNMTNQRVAVKIVRKLTLLGNDEDETLVERRVLEVASGCRFLTDAHAMFHTEDHLLFVMQYLQGGDLSQLLRRTWRMDIDTVRDLKPENILLDKNGNVKIADFGVSLENMFGDKTATAYAGTKMYMAPETQRAPLLLVWECKCKCKIVNSEKYNACVDWWSLGVIIYEMAVGYHPFYEKPWRTKTRLSDIYTPEYPKDLSADTRDIIEKIMTIARLYCFLLCIDPSQRLGKKGDIRSHPFFKSIDWQELEAGNVSPPVALCNRSSLESFMEIVTTEEALSLLPALEFKLGSSFQKQFEGFNYINPKWMKLSNPEKNRKRKEREGEIEKPNTAGKKRKVEPSKPTEGPSCSPEAINRKKRNREGEIEEPNTAGKKRKVEPSKPTAGPSCSPEAINRKRRKRGRD</sequence>
<name>A0AAD1WFH1_PELCU</name>
<feature type="domain" description="AGC-kinase C-terminal" evidence="8">
    <location>
        <begin position="328"/>
        <end position="398"/>
    </location>
</feature>
<feature type="region of interest" description="Disordered" evidence="6">
    <location>
        <begin position="1"/>
        <end position="23"/>
    </location>
</feature>
<gene>
    <name evidence="9" type="ORF">PECUL_23A041666</name>
</gene>
<dbReference type="Proteomes" id="UP001295444">
    <property type="component" value="Chromosome 08"/>
</dbReference>
<dbReference type="PROSITE" id="PS50011">
    <property type="entry name" value="PROTEIN_KINASE_DOM"/>
    <property type="match status" value="1"/>
</dbReference>
<accession>A0AAD1WFH1</accession>
<dbReference type="SMART" id="SM00220">
    <property type="entry name" value="S_TKc"/>
    <property type="match status" value="1"/>
</dbReference>
<keyword evidence="2" id="KW-0808">Transferase</keyword>
<dbReference type="PROSITE" id="PS51285">
    <property type="entry name" value="AGC_KINASE_CTER"/>
    <property type="match status" value="1"/>
</dbReference>
<evidence type="ECO:0000256" key="1">
    <source>
        <dbReference type="ARBA" id="ARBA00022527"/>
    </source>
</evidence>
<dbReference type="AlphaFoldDB" id="A0AAD1WFH1"/>
<dbReference type="SUPFAM" id="SSF56112">
    <property type="entry name" value="Protein kinase-like (PK-like)"/>
    <property type="match status" value="1"/>
</dbReference>
<dbReference type="EMBL" id="OW240919">
    <property type="protein sequence ID" value="CAH2311006.1"/>
    <property type="molecule type" value="Genomic_DNA"/>
</dbReference>
<dbReference type="PANTHER" id="PTHR24351">
    <property type="entry name" value="RIBOSOMAL PROTEIN S6 KINASE"/>
    <property type="match status" value="1"/>
</dbReference>
<evidence type="ECO:0000256" key="3">
    <source>
        <dbReference type="ARBA" id="ARBA00022741"/>
    </source>
</evidence>
<evidence type="ECO:0000256" key="5">
    <source>
        <dbReference type="ARBA" id="ARBA00022840"/>
    </source>
</evidence>
<evidence type="ECO:0000256" key="4">
    <source>
        <dbReference type="ARBA" id="ARBA00022777"/>
    </source>
</evidence>
<dbReference type="GO" id="GO:0004674">
    <property type="term" value="F:protein serine/threonine kinase activity"/>
    <property type="evidence" value="ECO:0007669"/>
    <property type="project" value="UniProtKB-KW"/>
</dbReference>
<evidence type="ECO:0000313" key="10">
    <source>
        <dbReference type="Proteomes" id="UP001295444"/>
    </source>
</evidence>
<evidence type="ECO:0000256" key="2">
    <source>
        <dbReference type="ARBA" id="ARBA00022679"/>
    </source>
</evidence>
<feature type="domain" description="Protein kinase" evidence="7">
    <location>
        <begin position="68"/>
        <end position="327"/>
    </location>
</feature>
<dbReference type="Gene3D" id="3.30.200.20">
    <property type="entry name" value="Phosphorylase Kinase, domain 1"/>
    <property type="match status" value="1"/>
</dbReference>
<dbReference type="Pfam" id="PF00069">
    <property type="entry name" value="Pkinase"/>
    <property type="match status" value="2"/>
</dbReference>
<feature type="region of interest" description="Disordered" evidence="6">
    <location>
        <begin position="399"/>
        <end position="489"/>
    </location>
</feature>
<dbReference type="InterPro" id="IPR011009">
    <property type="entry name" value="Kinase-like_dom_sf"/>
</dbReference>
<evidence type="ECO:0000256" key="6">
    <source>
        <dbReference type="SAM" id="MobiDB-lite"/>
    </source>
</evidence>
<organism evidence="9 10">
    <name type="scientific">Pelobates cultripes</name>
    <name type="common">Western spadefoot toad</name>
    <dbReference type="NCBI Taxonomy" id="61616"/>
    <lineage>
        <taxon>Eukaryota</taxon>
        <taxon>Metazoa</taxon>
        <taxon>Chordata</taxon>
        <taxon>Craniata</taxon>
        <taxon>Vertebrata</taxon>
        <taxon>Euteleostomi</taxon>
        <taxon>Amphibia</taxon>
        <taxon>Batrachia</taxon>
        <taxon>Anura</taxon>
        <taxon>Pelobatoidea</taxon>
        <taxon>Pelobatidae</taxon>
        <taxon>Pelobates</taxon>
    </lineage>
</organism>
<reference evidence="9" key="1">
    <citation type="submission" date="2022-03" db="EMBL/GenBank/DDBJ databases">
        <authorList>
            <person name="Alioto T."/>
            <person name="Alioto T."/>
            <person name="Gomez Garrido J."/>
        </authorList>
    </citation>
    <scope>NUCLEOTIDE SEQUENCE</scope>
</reference>
<evidence type="ECO:0000259" key="8">
    <source>
        <dbReference type="PROSITE" id="PS51285"/>
    </source>
</evidence>
<evidence type="ECO:0000259" key="7">
    <source>
        <dbReference type="PROSITE" id="PS50011"/>
    </source>
</evidence>
<protein>
    <submittedName>
        <fullName evidence="9">Kinase C delta type</fullName>
    </submittedName>
</protein>
<proteinExistence type="predicted"/>